<evidence type="ECO:0000256" key="3">
    <source>
        <dbReference type="SAM" id="Phobius"/>
    </source>
</evidence>
<evidence type="ECO:0000313" key="4">
    <source>
        <dbReference type="EMBL" id="CAJ1406716.1"/>
    </source>
</evidence>
<feature type="transmembrane region" description="Helical" evidence="3">
    <location>
        <begin position="761"/>
        <end position="783"/>
    </location>
</feature>
<reference evidence="4" key="1">
    <citation type="submission" date="2023-08" db="EMBL/GenBank/DDBJ databases">
        <authorList>
            <person name="Chen Y."/>
            <person name="Shah S."/>
            <person name="Dougan E. K."/>
            <person name="Thang M."/>
            <person name="Chan C."/>
        </authorList>
    </citation>
    <scope>NUCLEOTIDE SEQUENCE</scope>
</reference>
<dbReference type="PANTHER" id="PTHR48060">
    <property type="entry name" value="DNA DAMAGE-REPAIR/TOLERATION PROTEIN DRT100"/>
    <property type="match status" value="1"/>
</dbReference>
<sequence>MLAEKSRYLEQSRDTKKGLKPREGCEVTEIHLEKHLYVNGALDEEIGKLPSLRYLNLQHTKAAGDLASLANSPQLQRLYLGNTQVSGNLRSLANSPQLQVLALNDARVSGDISSLANSSRLQKLYLTNTQVSGDISSAANSPQLQELVLSNTQVSGDMSLANSPELWLLDLGYTQVSGDLRSLANNSRLHWLDLRNTQVSGDISSPANSPRLAWLDLRNTHVSGDLRSLANSSWLRRLDLTNTQVSGDISSLANNSQLRRLDLTNTHVSGDLRSLANSSWLRRLELTNTQVSGDIRSLANNSRLQWLALSNTQLSGDISSLQGLSNLSGLALSNTSVSGDIGVLTKWPEIQLVDLARTEVTGRLTASWRGRCAMLGSLELSHSRVEFLPAAEDRQDFRMIHTQEEKAIFPKLSLLEISGCPLRGNFSDMLQPLLASGVLSTIKADGCGLLGSLPQLTHMSAVVDGTSWTSWSSPLAESLLSLDLSSNKMSFIDEIPRRVQALLLADNPSVAFAAGVLAKAVSDGIFVDLQKVTLENKTEAKALLEGGQLSRTDKRSSESVEGGFACFDLTSKALQITPARFLPMELCSCSPGRQGAGADCEKCPVNHFKGGYNGTCQKCEPGSTAPEGSTSCTCTVGEPYDDHGTNRCGCVAGEAYNRSENGKHDCLPCHNLHLLCPQPGMLLSLAMPEEGHARLQQGDTAALPCLPPKYTRCNASTGNASSTLGCADGYSGLLCSDCSQGHYTASNLCEACPSTDAMPQLLHIAIAAAVALTVGLVLALVWLRHGTPEAAKLPKASALSELKEEIKGQLLQLCQVWAVLAVLAKGEQGQSSTSLWELPYVEVLQFSFASLLNGLNLQCRFDASTVRFASALIAPVTPILLLVCCIALEVYNRSGISAGLKVLTMLYIGGASAASKLLSCQTTDGEGNLLPKELTFRKSLPHLRCHDDPLGPYVDATGMATAFCYGVVVPGCLVYLYAKQHLVLLPGKATVACAADHGDLEVWLVQTRSSSPDKLTLKHATITRRVVAAAAAYISVLMRGRVSVQLKENTLIVKPIAGRSSRTELQSATATSPASEVHVSSLSRELAEAMMDRCLMEESEERVLAGSKDIFLKYTRCRNVYMEILQKGAAIALVSVAGSEDGLQLSVAITLLMAATSGMVQPFLQPQINALQCCCFLCLALASVSFSFQMAWLSRFALALPFLLSAFLLLRPDSTESLSVRLWEQLKQQIPKLEDGKAVEVVAETFTFI</sequence>
<dbReference type="SUPFAM" id="SSF52058">
    <property type="entry name" value="L domain-like"/>
    <property type="match status" value="2"/>
</dbReference>
<evidence type="ECO:0000313" key="5">
    <source>
        <dbReference type="Proteomes" id="UP001178507"/>
    </source>
</evidence>
<evidence type="ECO:0000256" key="2">
    <source>
        <dbReference type="SAM" id="MobiDB-lite"/>
    </source>
</evidence>
<dbReference type="Gene3D" id="3.80.10.10">
    <property type="entry name" value="Ribonuclease Inhibitor"/>
    <property type="match status" value="3"/>
</dbReference>
<organism evidence="4 5">
    <name type="scientific">Effrenium voratum</name>
    <dbReference type="NCBI Taxonomy" id="2562239"/>
    <lineage>
        <taxon>Eukaryota</taxon>
        <taxon>Sar</taxon>
        <taxon>Alveolata</taxon>
        <taxon>Dinophyceae</taxon>
        <taxon>Suessiales</taxon>
        <taxon>Symbiodiniaceae</taxon>
        <taxon>Effrenium</taxon>
    </lineage>
</organism>
<keyword evidence="5" id="KW-1185">Reference proteome</keyword>
<dbReference type="InterPro" id="IPR053211">
    <property type="entry name" value="DNA_repair-toleration"/>
</dbReference>
<feature type="transmembrane region" description="Helical" evidence="3">
    <location>
        <begin position="868"/>
        <end position="891"/>
    </location>
</feature>
<dbReference type="InterPro" id="IPR032675">
    <property type="entry name" value="LRR_dom_sf"/>
</dbReference>
<protein>
    <submittedName>
        <fullName evidence="4">Uncharacterized protein</fullName>
    </submittedName>
</protein>
<keyword evidence="3" id="KW-0472">Membrane</keyword>
<dbReference type="EMBL" id="CAUJNA010003642">
    <property type="protein sequence ID" value="CAJ1406716.1"/>
    <property type="molecule type" value="Genomic_DNA"/>
</dbReference>
<name>A0AA36NJN8_9DINO</name>
<feature type="transmembrane region" description="Helical" evidence="3">
    <location>
        <begin position="956"/>
        <end position="978"/>
    </location>
</feature>
<dbReference type="AlphaFoldDB" id="A0AA36NJN8"/>
<proteinExistence type="predicted"/>
<feature type="transmembrane region" description="Helical" evidence="3">
    <location>
        <begin position="1168"/>
        <end position="1186"/>
    </location>
</feature>
<dbReference type="Proteomes" id="UP001178507">
    <property type="component" value="Unassembled WGS sequence"/>
</dbReference>
<accession>A0AA36NJN8</accession>
<keyword evidence="1" id="KW-0732">Signal</keyword>
<gene>
    <name evidence="4" type="ORF">EVOR1521_LOCUS28606</name>
</gene>
<keyword evidence="3" id="KW-1133">Transmembrane helix</keyword>
<keyword evidence="3" id="KW-0812">Transmembrane</keyword>
<evidence type="ECO:0000256" key="1">
    <source>
        <dbReference type="ARBA" id="ARBA00022729"/>
    </source>
</evidence>
<feature type="region of interest" description="Disordered" evidence="2">
    <location>
        <begin position="1"/>
        <end position="21"/>
    </location>
</feature>
<dbReference type="PANTHER" id="PTHR48060:SF21">
    <property type="entry name" value="L DOMAIN-LIKE PROTEIN"/>
    <property type="match status" value="1"/>
</dbReference>
<comment type="caution">
    <text evidence="4">The sequence shown here is derived from an EMBL/GenBank/DDBJ whole genome shotgun (WGS) entry which is preliminary data.</text>
</comment>